<accession>A0ABN9RB67</accession>
<reference evidence="2" key="1">
    <citation type="submission" date="2023-10" db="EMBL/GenBank/DDBJ databases">
        <authorList>
            <person name="Chen Y."/>
            <person name="Shah S."/>
            <person name="Dougan E. K."/>
            <person name="Thang M."/>
            <person name="Chan C."/>
        </authorList>
    </citation>
    <scope>NUCLEOTIDE SEQUENCE [LARGE SCALE GENOMIC DNA]</scope>
</reference>
<sequence>ARAGALPRGADGGALYATAPPVRRRPQGRALVSEEEEEEEENIEKEWQRGRRGGTRALATRPCPGPGPRRSLASALDPRGGARGATTRGGPAQIREVRPELREITGMQLLRLRLAPGHLWPGHCLCSDENGRAETTRRLQQP</sequence>
<evidence type="ECO:0000313" key="3">
    <source>
        <dbReference type="Proteomes" id="UP001189429"/>
    </source>
</evidence>
<comment type="caution">
    <text evidence="2">The sequence shown here is derived from an EMBL/GenBank/DDBJ whole genome shotgun (WGS) entry which is preliminary data.</text>
</comment>
<dbReference type="EMBL" id="CAUYUJ010006116">
    <property type="protein sequence ID" value="CAK0816176.1"/>
    <property type="molecule type" value="Genomic_DNA"/>
</dbReference>
<evidence type="ECO:0000313" key="2">
    <source>
        <dbReference type="EMBL" id="CAK0816176.1"/>
    </source>
</evidence>
<proteinExistence type="predicted"/>
<keyword evidence="3" id="KW-1185">Reference proteome</keyword>
<feature type="non-terminal residue" evidence="2">
    <location>
        <position position="1"/>
    </location>
</feature>
<name>A0ABN9RB67_9DINO</name>
<protein>
    <submittedName>
        <fullName evidence="2">Uncharacterized protein</fullName>
    </submittedName>
</protein>
<feature type="compositionally biased region" description="Acidic residues" evidence="1">
    <location>
        <begin position="33"/>
        <end position="43"/>
    </location>
</feature>
<organism evidence="2 3">
    <name type="scientific">Prorocentrum cordatum</name>
    <dbReference type="NCBI Taxonomy" id="2364126"/>
    <lineage>
        <taxon>Eukaryota</taxon>
        <taxon>Sar</taxon>
        <taxon>Alveolata</taxon>
        <taxon>Dinophyceae</taxon>
        <taxon>Prorocentrales</taxon>
        <taxon>Prorocentraceae</taxon>
        <taxon>Prorocentrum</taxon>
    </lineage>
</organism>
<feature type="region of interest" description="Disordered" evidence="1">
    <location>
        <begin position="1"/>
        <end position="92"/>
    </location>
</feature>
<gene>
    <name evidence="2" type="ORF">PCOR1329_LOCUS19221</name>
</gene>
<evidence type="ECO:0000256" key="1">
    <source>
        <dbReference type="SAM" id="MobiDB-lite"/>
    </source>
</evidence>
<dbReference type="Proteomes" id="UP001189429">
    <property type="component" value="Unassembled WGS sequence"/>
</dbReference>